<evidence type="ECO:0000313" key="3">
    <source>
        <dbReference type="Proteomes" id="UP000279284"/>
    </source>
</evidence>
<feature type="transmembrane region" description="Helical" evidence="1">
    <location>
        <begin position="50"/>
        <end position="70"/>
    </location>
</feature>
<gene>
    <name evidence="2" type="ORF">NCTC10296_01776</name>
</gene>
<organism evidence="2 3">
    <name type="scientific">Neisseria canis</name>
    <dbReference type="NCBI Taxonomy" id="493"/>
    <lineage>
        <taxon>Bacteria</taxon>
        <taxon>Pseudomonadati</taxon>
        <taxon>Pseudomonadota</taxon>
        <taxon>Betaproteobacteria</taxon>
        <taxon>Neisseriales</taxon>
        <taxon>Neisseriaceae</taxon>
        <taxon>Neisseria</taxon>
    </lineage>
</organism>
<dbReference type="EMBL" id="LR134313">
    <property type="protein sequence ID" value="VEF02405.1"/>
    <property type="molecule type" value="Genomic_DNA"/>
</dbReference>
<dbReference type="AlphaFoldDB" id="A0A1X3CZ57"/>
<dbReference type="RefSeq" id="WP_085415803.1">
    <property type="nucleotide sequence ID" value="NZ_CAUJPY010000007.1"/>
</dbReference>
<dbReference type="Proteomes" id="UP000279284">
    <property type="component" value="Chromosome"/>
</dbReference>
<keyword evidence="1" id="KW-0472">Membrane</keyword>
<keyword evidence="1" id="KW-0812">Transmembrane</keyword>
<reference evidence="2 3" key="1">
    <citation type="submission" date="2018-12" db="EMBL/GenBank/DDBJ databases">
        <authorList>
            <consortium name="Pathogen Informatics"/>
        </authorList>
    </citation>
    <scope>NUCLEOTIDE SEQUENCE [LARGE SCALE GENOMIC DNA]</scope>
    <source>
        <strain evidence="2 3">NCTC10296</strain>
    </source>
</reference>
<keyword evidence="1" id="KW-1133">Transmembrane helix</keyword>
<keyword evidence="3" id="KW-1185">Reference proteome</keyword>
<evidence type="ECO:0000256" key="1">
    <source>
        <dbReference type="SAM" id="Phobius"/>
    </source>
</evidence>
<evidence type="ECO:0000313" key="2">
    <source>
        <dbReference type="EMBL" id="VEF02405.1"/>
    </source>
</evidence>
<name>A0A1X3CZ57_9NEIS</name>
<dbReference type="KEGG" id="nci:NCTC10296_01776"/>
<sequence>MSDPIFFKDIIKEFESLYESAIPNVNGLDQQKFKEKNSYFQKYWLMTRRVFLWGLFTWMAKPMWIFGIGYRNTTPNRNILCHLVNYTCAMRKFNLLKQVFSDSF</sequence>
<proteinExistence type="predicted"/>
<dbReference type="STRING" id="493.BWD07_02510"/>
<accession>A0A1X3CZ57</accession>
<protein>
    <submittedName>
        <fullName evidence="2">Uncharacterized protein</fullName>
    </submittedName>
</protein>